<protein>
    <recommendedName>
        <fullName evidence="7">Hydroxyacylglutathione hydrolase</fullName>
        <ecNumber evidence="7">3.1.2.6</ecNumber>
    </recommendedName>
    <alternativeName>
        <fullName evidence="7">Glyoxalase II</fullName>
        <shortName evidence="7">Glx II</shortName>
    </alternativeName>
</protein>
<comment type="catalytic activity">
    <reaction evidence="1 7">
        <text>an S-(2-hydroxyacyl)glutathione + H2O = a 2-hydroxy carboxylate + glutathione + H(+)</text>
        <dbReference type="Rhea" id="RHEA:21864"/>
        <dbReference type="ChEBI" id="CHEBI:15377"/>
        <dbReference type="ChEBI" id="CHEBI:15378"/>
        <dbReference type="ChEBI" id="CHEBI:57925"/>
        <dbReference type="ChEBI" id="CHEBI:58896"/>
        <dbReference type="ChEBI" id="CHEBI:71261"/>
        <dbReference type="EC" id="3.1.2.6"/>
    </reaction>
</comment>
<dbReference type="PROSITE" id="PS00743">
    <property type="entry name" value="BETA_LACTAMASE_B_1"/>
    <property type="match status" value="1"/>
</dbReference>
<dbReference type="CDD" id="cd07723">
    <property type="entry name" value="hydroxyacylglutathione_hydrolase_MBL-fold"/>
    <property type="match status" value="1"/>
</dbReference>
<reference evidence="9 10" key="1">
    <citation type="submission" date="2018-01" db="EMBL/GenBank/DDBJ databases">
        <title>The draft genome of an aniline degradation strain ANB-1.</title>
        <authorList>
            <person name="Zhang L."/>
            <person name="Jiang J."/>
        </authorList>
    </citation>
    <scope>NUCLEOTIDE SEQUENCE [LARGE SCALE GENOMIC DNA]</scope>
    <source>
        <strain evidence="9 10">ANB-1</strain>
    </source>
</reference>
<comment type="function">
    <text evidence="7">Thiolesterase that catalyzes the hydrolysis of S-D-lactoyl-glutathione to form glutathione and D-lactic acid.</text>
</comment>
<dbReference type="NCBIfam" id="TIGR03413">
    <property type="entry name" value="GSH_gloB"/>
    <property type="match status" value="1"/>
</dbReference>
<feature type="binding site" evidence="7">
    <location>
        <position position="66"/>
    </location>
    <ligand>
        <name>Zn(2+)</name>
        <dbReference type="ChEBI" id="CHEBI:29105"/>
        <label>1</label>
    </ligand>
</feature>
<comment type="similarity">
    <text evidence="3 7">Belongs to the metallo-beta-lactamase superfamily. Glyoxalase II family.</text>
</comment>
<dbReference type="InterPro" id="IPR032282">
    <property type="entry name" value="HAGH_C"/>
</dbReference>
<dbReference type="InterPro" id="IPR001018">
    <property type="entry name" value="Beta-lactamase_class-B_CS"/>
</dbReference>
<dbReference type="EMBL" id="POQS01000009">
    <property type="protein sequence ID" value="PND30517.1"/>
    <property type="molecule type" value="Genomic_DNA"/>
</dbReference>
<feature type="binding site" evidence="7">
    <location>
        <position position="71"/>
    </location>
    <ligand>
        <name>Zn(2+)</name>
        <dbReference type="ChEBI" id="CHEBI:29105"/>
        <label>2</label>
    </ligand>
</feature>
<dbReference type="GO" id="GO:0008800">
    <property type="term" value="F:beta-lactamase activity"/>
    <property type="evidence" value="ECO:0007669"/>
    <property type="project" value="InterPro"/>
</dbReference>
<dbReference type="Proteomes" id="UP000235994">
    <property type="component" value="Unassembled WGS sequence"/>
</dbReference>
<dbReference type="PANTHER" id="PTHR43705">
    <property type="entry name" value="HYDROXYACYLGLUTATHIONE HYDROLASE"/>
    <property type="match status" value="1"/>
</dbReference>
<dbReference type="InterPro" id="IPR017782">
    <property type="entry name" value="Hydroxyacylglutathione_Hdrlase"/>
</dbReference>
<dbReference type="InterPro" id="IPR050110">
    <property type="entry name" value="Glyoxalase_II_hydrolase"/>
</dbReference>
<feature type="binding site" evidence="7">
    <location>
        <position position="146"/>
    </location>
    <ligand>
        <name>Zn(2+)</name>
        <dbReference type="ChEBI" id="CHEBI:29105"/>
        <label>1</label>
    </ligand>
</feature>
<evidence type="ECO:0000313" key="10">
    <source>
        <dbReference type="Proteomes" id="UP000235994"/>
    </source>
</evidence>
<evidence type="ECO:0000256" key="1">
    <source>
        <dbReference type="ARBA" id="ARBA00001623"/>
    </source>
</evidence>
<dbReference type="UniPathway" id="UPA00619">
    <property type="reaction ID" value="UER00676"/>
</dbReference>
<comment type="subunit">
    <text evidence="7">Monomer.</text>
</comment>
<dbReference type="InterPro" id="IPR035680">
    <property type="entry name" value="Clx_II_MBL"/>
</dbReference>
<keyword evidence="10" id="KW-1185">Reference proteome</keyword>
<evidence type="ECO:0000256" key="7">
    <source>
        <dbReference type="HAMAP-Rule" id="MF_01374"/>
    </source>
</evidence>
<dbReference type="GO" id="GO:0017001">
    <property type="term" value="P:antibiotic catabolic process"/>
    <property type="evidence" value="ECO:0007669"/>
    <property type="project" value="InterPro"/>
</dbReference>
<evidence type="ECO:0000256" key="3">
    <source>
        <dbReference type="ARBA" id="ARBA00006759"/>
    </source>
</evidence>
<proteinExistence type="inferred from homology"/>
<evidence type="ECO:0000256" key="6">
    <source>
        <dbReference type="ARBA" id="ARBA00022833"/>
    </source>
</evidence>
<evidence type="ECO:0000313" key="9">
    <source>
        <dbReference type="EMBL" id="PND30517.1"/>
    </source>
</evidence>
<dbReference type="RefSeq" id="WP_102775824.1">
    <property type="nucleotide sequence ID" value="NZ_POQS01000009.1"/>
</dbReference>
<dbReference type="AlphaFoldDB" id="A0A2N8KAP0"/>
<evidence type="ECO:0000259" key="8">
    <source>
        <dbReference type="SMART" id="SM00849"/>
    </source>
</evidence>
<dbReference type="PANTHER" id="PTHR43705:SF1">
    <property type="entry name" value="HYDROXYACYLGLUTATHIONE HYDROLASE GLOB"/>
    <property type="match status" value="1"/>
</dbReference>
<dbReference type="SUPFAM" id="SSF56281">
    <property type="entry name" value="Metallo-hydrolase/oxidoreductase"/>
    <property type="match status" value="1"/>
</dbReference>
<comment type="cofactor">
    <cofactor evidence="7">
        <name>Zn(2+)</name>
        <dbReference type="ChEBI" id="CHEBI:29105"/>
    </cofactor>
    <text evidence="7">Binds 2 Zn(2+) ions per subunit.</text>
</comment>
<feature type="binding site" evidence="7">
    <location>
        <position position="124"/>
    </location>
    <ligand>
        <name>Zn(2+)</name>
        <dbReference type="ChEBI" id="CHEBI:29105"/>
        <label>1</label>
    </ligand>
</feature>
<organism evidence="9 10">
    <name type="scientific">Achromobacter pulmonis</name>
    <dbReference type="NCBI Taxonomy" id="1389932"/>
    <lineage>
        <taxon>Bacteria</taxon>
        <taxon>Pseudomonadati</taxon>
        <taxon>Pseudomonadota</taxon>
        <taxon>Betaproteobacteria</taxon>
        <taxon>Burkholderiales</taxon>
        <taxon>Alcaligenaceae</taxon>
        <taxon>Achromobacter</taxon>
    </lineage>
</organism>
<comment type="caution">
    <text evidence="9">The sequence shown here is derived from an EMBL/GenBank/DDBJ whole genome shotgun (WGS) entry which is preliminary data.</text>
</comment>
<dbReference type="Pfam" id="PF16123">
    <property type="entry name" value="HAGH_C"/>
    <property type="match status" value="1"/>
</dbReference>
<dbReference type="PIRSF" id="PIRSF005457">
    <property type="entry name" value="Glx"/>
    <property type="match status" value="1"/>
</dbReference>
<evidence type="ECO:0000256" key="4">
    <source>
        <dbReference type="ARBA" id="ARBA00022723"/>
    </source>
</evidence>
<accession>A0A2N8KAP0</accession>
<evidence type="ECO:0000256" key="5">
    <source>
        <dbReference type="ARBA" id="ARBA00022801"/>
    </source>
</evidence>
<evidence type="ECO:0000256" key="2">
    <source>
        <dbReference type="ARBA" id="ARBA00004963"/>
    </source>
</evidence>
<dbReference type="HAMAP" id="MF_01374">
    <property type="entry name" value="Glyoxalase_2"/>
    <property type="match status" value="1"/>
</dbReference>
<keyword evidence="4 7" id="KW-0479">Metal-binding</keyword>
<dbReference type="SMART" id="SM00849">
    <property type="entry name" value="Lactamase_B"/>
    <property type="match status" value="1"/>
</dbReference>
<feature type="binding site" evidence="7">
    <location>
        <position position="70"/>
    </location>
    <ligand>
        <name>Zn(2+)</name>
        <dbReference type="ChEBI" id="CHEBI:29105"/>
        <label>2</label>
    </ligand>
</feature>
<feature type="binding site" evidence="7">
    <location>
        <position position="68"/>
    </location>
    <ligand>
        <name>Zn(2+)</name>
        <dbReference type="ChEBI" id="CHEBI:29105"/>
        <label>1</label>
    </ligand>
</feature>
<dbReference type="EC" id="3.1.2.6" evidence="7"/>
<sequence>MQALTASDGGRERNAAVLPLPAFTDNYIWAIVRDSQAAVVDPGEAGPVLRLLEQQGLRLRAILLTHHHGDHVGGVSELSRIEGLTVYGPAQERLPRCDVPLAQGDRVLIPELDLDLAVLDVPGHTAGHIAYTGRAAGVEPVLFCGDTLFAGGCGRLFEGTPAQMLDSLEKFSVLPADTQVFCAHEYTLANLRWASAVVPANRNLQQWHQRARQLRAAGLPTLPSTIGQERATNPFLRTQQPEVVRAAERWAGHSLATPVEVFASLREWKNEFK</sequence>
<gene>
    <name evidence="7 9" type="primary">gloB</name>
    <name evidence="9" type="ORF">C1I89_29535</name>
</gene>
<dbReference type="GO" id="GO:0004416">
    <property type="term" value="F:hydroxyacylglutathione hydrolase activity"/>
    <property type="evidence" value="ECO:0007669"/>
    <property type="project" value="UniProtKB-UniRule"/>
</dbReference>
<dbReference type="InterPro" id="IPR001279">
    <property type="entry name" value="Metallo-B-lactamas"/>
</dbReference>
<feature type="binding site" evidence="7">
    <location>
        <position position="184"/>
    </location>
    <ligand>
        <name>Zn(2+)</name>
        <dbReference type="ChEBI" id="CHEBI:29105"/>
        <label>2</label>
    </ligand>
</feature>
<dbReference type="Pfam" id="PF00753">
    <property type="entry name" value="Lactamase_B"/>
    <property type="match status" value="1"/>
</dbReference>
<comment type="pathway">
    <text evidence="2 7">Secondary metabolite metabolism; methylglyoxal degradation; (R)-lactate from methylglyoxal: step 2/2.</text>
</comment>
<name>A0A2N8KAP0_9BURK</name>
<dbReference type="Gene3D" id="3.60.15.10">
    <property type="entry name" value="Ribonuclease Z/Hydroxyacylglutathione hydrolase-like"/>
    <property type="match status" value="1"/>
</dbReference>
<dbReference type="InterPro" id="IPR036866">
    <property type="entry name" value="RibonucZ/Hydroxyglut_hydro"/>
</dbReference>
<keyword evidence="6 7" id="KW-0862">Zinc</keyword>
<feature type="binding site" evidence="7">
    <location>
        <position position="146"/>
    </location>
    <ligand>
        <name>Zn(2+)</name>
        <dbReference type="ChEBI" id="CHEBI:29105"/>
        <label>2</label>
    </ligand>
</feature>
<dbReference type="GO" id="GO:0008270">
    <property type="term" value="F:zinc ion binding"/>
    <property type="evidence" value="ECO:0007669"/>
    <property type="project" value="InterPro"/>
</dbReference>
<feature type="domain" description="Metallo-beta-lactamase" evidence="8">
    <location>
        <begin position="25"/>
        <end position="184"/>
    </location>
</feature>
<dbReference type="GO" id="GO:0019243">
    <property type="term" value="P:methylglyoxal catabolic process to D-lactate via S-lactoyl-glutathione"/>
    <property type="evidence" value="ECO:0007669"/>
    <property type="project" value="UniProtKB-UniRule"/>
</dbReference>
<keyword evidence="5 7" id="KW-0378">Hydrolase</keyword>